<gene>
    <name evidence="2" type="ORF">BDY21DRAFT_353683</name>
</gene>
<reference evidence="2" key="1">
    <citation type="journal article" date="2020" name="Stud. Mycol.">
        <title>101 Dothideomycetes genomes: a test case for predicting lifestyles and emergence of pathogens.</title>
        <authorList>
            <person name="Haridas S."/>
            <person name="Albert R."/>
            <person name="Binder M."/>
            <person name="Bloem J."/>
            <person name="Labutti K."/>
            <person name="Salamov A."/>
            <person name="Andreopoulos B."/>
            <person name="Baker S."/>
            <person name="Barry K."/>
            <person name="Bills G."/>
            <person name="Bluhm B."/>
            <person name="Cannon C."/>
            <person name="Castanera R."/>
            <person name="Culley D."/>
            <person name="Daum C."/>
            <person name="Ezra D."/>
            <person name="Gonzalez J."/>
            <person name="Henrissat B."/>
            <person name="Kuo A."/>
            <person name="Liang C."/>
            <person name="Lipzen A."/>
            <person name="Lutzoni F."/>
            <person name="Magnuson J."/>
            <person name="Mondo S."/>
            <person name="Nolan M."/>
            <person name="Ohm R."/>
            <person name="Pangilinan J."/>
            <person name="Park H.-J."/>
            <person name="Ramirez L."/>
            <person name="Alfaro M."/>
            <person name="Sun H."/>
            <person name="Tritt A."/>
            <person name="Yoshinaga Y."/>
            <person name="Zwiers L.-H."/>
            <person name="Turgeon B."/>
            <person name="Goodwin S."/>
            <person name="Spatafora J."/>
            <person name="Crous P."/>
            <person name="Grigoriev I."/>
        </authorList>
    </citation>
    <scope>NUCLEOTIDE SEQUENCE</scope>
    <source>
        <strain evidence="2">ATCC 16933</strain>
    </source>
</reference>
<evidence type="ECO:0000256" key="1">
    <source>
        <dbReference type="SAM" id="MobiDB-lite"/>
    </source>
</evidence>
<proteinExistence type="predicted"/>
<keyword evidence="3" id="KW-1185">Reference proteome</keyword>
<dbReference type="AlphaFoldDB" id="A0A6A6NRZ6"/>
<dbReference type="Proteomes" id="UP000799766">
    <property type="component" value="Unassembled WGS sequence"/>
</dbReference>
<feature type="region of interest" description="Disordered" evidence="1">
    <location>
        <begin position="103"/>
        <end position="124"/>
    </location>
</feature>
<feature type="compositionally biased region" description="Pro residues" evidence="1">
    <location>
        <begin position="110"/>
        <end position="124"/>
    </location>
</feature>
<protein>
    <submittedName>
        <fullName evidence="2">Uncharacterized protein</fullName>
    </submittedName>
</protein>
<organism evidence="2 3">
    <name type="scientific">Lineolata rhizophorae</name>
    <dbReference type="NCBI Taxonomy" id="578093"/>
    <lineage>
        <taxon>Eukaryota</taxon>
        <taxon>Fungi</taxon>
        <taxon>Dikarya</taxon>
        <taxon>Ascomycota</taxon>
        <taxon>Pezizomycotina</taxon>
        <taxon>Dothideomycetes</taxon>
        <taxon>Dothideomycetes incertae sedis</taxon>
        <taxon>Lineolatales</taxon>
        <taxon>Lineolataceae</taxon>
        <taxon>Lineolata</taxon>
    </lineage>
</organism>
<accession>A0A6A6NRZ6</accession>
<dbReference type="EMBL" id="MU001692">
    <property type="protein sequence ID" value="KAF2454338.1"/>
    <property type="molecule type" value="Genomic_DNA"/>
</dbReference>
<sequence>MTSSLPLCLAAPWCPLIPPCCSMLFYGVYICSSTRLLDASSSPWPSSSLAGRSHNPLTDRSIGYSVYIGTHLHSPGTASAPIHPWLCSTRLFGPEVGRGKTFPFMRRLPPRSPQDINPPPCPFM</sequence>
<evidence type="ECO:0000313" key="2">
    <source>
        <dbReference type="EMBL" id="KAF2454338.1"/>
    </source>
</evidence>
<name>A0A6A6NRZ6_9PEZI</name>
<evidence type="ECO:0000313" key="3">
    <source>
        <dbReference type="Proteomes" id="UP000799766"/>
    </source>
</evidence>